<proteinExistence type="predicted"/>
<comment type="caution">
    <text evidence="1">The sequence shown here is derived from an EMBL/GenBank/DDBJ whole genome shotgun (WGS) entry which is preliminary data.</text>
</comment>
<protein>
    <submittedName>
        <fullName evidence="1">Uncharacterized protein</fullName>
    </submittedName>
</protein>
<name>A0A5C6W5G8_9BACI</name>
<organism evidence="1 2">
    <name type="scientific">Metabacillus litoralis</name>
    <dbReference type="NCBI Taxonomy" id="152268"/>
    <lineage>
        <taxon>Bacteria</taxon>
        <taxon>Bacillati</taxon>
        <taxon>Bacillota</taxon>
        <taxon>Bacilli</taxon>
        <taxon>Bacillales</taxon>
        <taxon>Bacillaceae</taxon>
        <taxon>Metabacillus</taxon>
    </lineage>
</organism>
<dbReference type="EMBL" id="VOQF01000001">
    <property type="protein sequence ID" value="TXC92644.1"/>
    <property type="molecule type" value="Genomic_DNA"/>
</dbReference>
<evidence type="ECO:0000313" key="2">
    <source>
        <dbReference type="Proteomes" id="UP000321363"/>
    </source>
</evidence>
<gene>
    <name evidence="1" type="ORF">FS935_00055</name>
</gene>
<evidence type="ECO:0000313" key="1">
    <source>
        <dbReference type="EMBL" id="TXC92644.1"/>
    </source>
</evidence>
<keyword evidence="2" id="KW-1185">Reference proteome</keyword>
<dbReference type="Proteomes" id="UP000321363">
    <property type="component" value="Unassembled WGS sequence"/>
</dbReference>
<reference evidence="1 2" key="1">
    <citation type="journal article" date="2005" name="Int. J. Syst. Evol. Microbiol.">
        <title>Bacillus litoralis sp. nov., isolated from a tidal flat of the Yellow Sea in Korea.</title>
        <authorList>
            <person name="Yoon J.H."/>
            <person name="Oh T.K."/>
        </authorList>
    </citation>
    <scope>NUCLEOTIDE SEQUENCE [LARGE SCALE GENOMIC DNA]</scope>
    <source>
        <strain evidence="1 2">SW-211</strain>
    </source>
</reference>
<dbReference type="AlphaFoldDB" id="A0A5C6W5G8"/>
<sequence>MSSERVIKEVIVEAKLKALKIFNMIRDDSIYSKNNIEHDLLDLINYLDENDIKLKNKTIKVI</sequence>
<dbReference type="RefSeq" id="WP_146945504.1">
    <property type="nucleotide sequence ID" value="NZ_VOQF01000001.1"/>
</dbReference>
<accession>A0A5C6W5G8</accession>